<comment type="subcellular location">
    <subcellularLocation>
        <location evidence="3">Endoplasmic reticulum membrane</location>
        <topology evidence="3">Peripheral membrane protein</topology>
    </subcellularLocation>
    <subcellularLocation>
        <location evidence="2">Microsome membrane</location>
        <topology evidence="2">Peripheral membrane protein</topology>
    </subcellularLocation>
</comment>
<evidence type="ECO:0000256" key="10">
    <source>
        <dbReference type="ARBA" id="ARBA00023004"/>
    </source>
</evidence>
<evidence type="ECO:0000256" key="3">
    <source>
        <dbReference type="ARBA" id="ARBA00004406"/>
    </source>
</evidence>
<dbReference type="PANTHER" id="PTHR24292">
    <property type="entry name" value="CYTOCHROME P450"/>
    <property type="match status" value="1"/>
</dbReference>
<evidence type="ECO:0000256" key="2">
    <source>
        <dbReference type="ARBA" id="ARBA00004174"/>
    </source>
</evidence>
<dbReference type="Proteomes" id="UP000821853">
    <property type="component" value="Chromosome 3"/>
</dbReference>
<dbReference type="InterPro" id="IPR017972">
    <property type="entry name" value="Cyt_P450_CS"/>
</dbReference>
<comment type="cofactor">
    <cofactor evidence="1">
        <name>heme</name>
        <dbReference type="ChEBI" id="CHEBI:30413"/>
    </cofactor>
</comment>
<dbReference type="GO" id="GO:0020037">
    <property type="term" value="F:heme binding"/>
    <property type="evidence" value="ECO:0007669"/>
    <property type="project" value="InterPro"/>
</dbReference>
<keyword evidence="15" id="KW-1185">Reference proteome</keyword>
<evidence type="ECO:0000256" key="1">
    <source>
        <dbReference type="ARBA" id="ARBA00001971"/>
    </source>
</evidence>
<accession>A0A9J6G0I3</accession>
<evidence type="ECO:0000256" key="4">
    <source>
        <dbReference type="ARBA" id="ARBA00010617"/>
    </source>
</evidence>
<evidence type="ECO:0000256" key="12">
    <source>
        <dbReference type="ARBA" id="ARBA00023136"/>
    </source>
</evidence>
<dbReference type="GO" id="GO:0005789">
    <property type="term" value="C:endoplasmic reticulum membrane"/>
    <property type="evidence" value="ECO:0007669"/>
    <property type="project" value="UniProtKB-SubCell"/>
</dbReference>
<dbReference type="InterPro" id="IPR036396">
    <property type="entry name" value="Cyt_P450_sf"/>
</dbReference>
<keyword evidence="11 13" id="KW-0503">Monooxygenase</keyword>
<dbReference type="AlphaFoldDB" id="A0A9J6G0I3"/>
<dbReference type="PROSITE" id="PS00086">
    <property type="entry name" value="CYTOCHROME_P450"/>
    <property type="match status" value="1"/>
</dbReference>
<gene>
    <name evidence="14" type="ORF">HPB48_010809</name>
</gene>
<evidence type="ECO:0008006" key="16">
    <source>
        <dbReference type="Google" id="ProtNLM"/>
    </source>
</evidence>
<evidence type="ECO:0000256" key="7">
    <source>
        <dbReference type="ARBA" id="ARBA00022824"/>
    </source>
</evidence>
<dbReference type="GO" id="GO:0005506">
    <property type="term" value="F:iron ion binding"/>
    <property type="evidence" value="ECO:0007669"/>
    <property type="project" value="InterPro"/>
</dbReference>
<evidence type="ECO:0000256" key="8">
    <source>
        <dbReference type="ARBA" id="ARBA00022848"/>
    </source>
</evidence>
<keyword evidence="5 13" id="KW-0349">Heme</keyword>
<dbReference type="OrthoDB" id="2789670at2759"/>
<evidence type="ECO:0000256" key="11">
    <source>
        <dbReference type="ARBA" id="ARBA00023033"/>
    </source>
</evidence>
<evidence type="ECO:0000256" key="9">
    <source>
        <dbReference type="ARBA" id="ARBA00023002"/>
    </source>
</evidence>
<dbReference type="Pfam" id="PF00067">
    <property type="entry name" value="p450"/>
    <property type="match status" value="1"/>
</dbReference>
<evidence type="ECO:0000256" key="6">
    <source>
        <dbReference type="ARBA" id="ARBA00022723"/>
    </source>
</evidence>
<evidence type="ECO:0000256" key="5">
    <source>
        <dbReference type="ARBA" id="ARBA00022617"/>
    </source>
</evidence>
<sequence length="103" mass="11491">MHIPAAKFSPENECSLKKLAFAPFGIGPRNCVGMRFAMLELKYTVARLVQKYRLELGPSQMACQALPTFNMFTTRILARLFQAGQGLLKVLCSFGILNVKYCA</sequence>
<keyword evidence="8" id="KW-0492">Microsome</keyword>
<comment type="caution">
    <text evidence="14">The sequence shown here is derived from an EMBL/GenBank/DDBJ whole genome shotgun (WGS) entry which is preliminary data.</text>
</comment>
<dbReference type="GO" id="GO:0016705">
    <property type="term" value="F:oxidoreductase activity, acting on paired donors, with incorporation or reduction of molecular oxygen"/>
    <property type="evidence" value="ECO:0007669"/>
    <property type="project" value="InterPro"/>
</dbReference>
<evidence type="ECO:0000256" key="13">
    <source>
        <dbReference type="RuleBase" id="RU000461"/>
    </source>
</evidence>
<keyword evidence="6 13" id="KW-0479">Metal-binding</keyword>
<organism evidence="14 15">
    <name type="scientific">Haemaphysalis longicornis</name>
    <name type="common">Bush tick</name>
    <dbReference type="NCBI Taxonomy" id="44386"/>
    <lineage>
        <taxon>Eukaryota</taxon>
        <taxon>Metazoa</taxon>
        <taxon>Ecdysozoa</taxon>
        <taxon>Arthropoda</taxon>
        <taxon>Chelicerata</taxon>
        <taxon>Arachnida</taxon>
        <taxon>Acari</taxon>
        <taxon>Parasitiformes</taxon>
        <taxon>Ixodida</taxon>
        <taxon>Ixodoidea</taxon>
        <taxon>Ixodidae</taxon>
        <taxon>Haemaphysalinae</taxon>
        <taxon>Haemaphysalis</taxon>
    </lineage>
</organism>
<dbReference type="PANTHER" id="PTHR24292:SF102">
    <property type="entry name" value="CYTOCHROME P450 FAMILY-RELATED"/>
    <property type="match status" value="1"/>
</dbReference>
<evidence type="ECO:0000313" key="15">
    <source>
        <dbReference type="Proteomes" id="UP000821853"/>
    </source>
</evidence>
<dbReference type="InterPro" id="IPR001128">
    <property type="entry name" value="Cyt_P450"/>
</dbReference>
<dbReference type="EMBL" id="JABSTR010000005">
    <property type="protein sequence ID" value="KAH9371942.1"/>
    <property type="molecule type" value="Genomic_DNA"/>
</dbReference>
<proteinExistence type="inferred from homology"/>
<dbReference type="Gene3D" id="1.10.630.10">
    <property type="entry name" value="Cytochrome P450"/>
    <property type="match status" value="1"/>
</dbReference>
<keyword evidence="9 13" id="KW-0560">Oxidoreductase</keyword>
<name>A0A9J6G0I3_HAELO</name>
<protein>
    <recommendedName>
        <fullName evidence="16">Cytochrome P450</fullName>
    </recommendedName>
</protein>
<dbReference type="InterPro" id="IPR050476">
    <property type="entry name" value="Insect_CytP450_Detox"/>
</dbReference>
<keyword evidence="7" id="KW-0256">Endoplasmic reticulum</keyword>
<keyword evidence="12" id="KW-0472">Membrane</keyword>
<dbReference type="GO" id="GO:0004497">
    <property type="term" value="F:monooxygenase activity"/>
    <property type="evidence" value="ECO:0007669"/>
    <property type="project" value="UniProtKB-KW"/>
</dbReference>
<comment type="similarity">
    <text evidence="4 13">Belongs to the cytochrome P450 family.</text>
</comment>
<dbReference type="VEuPathDB" id="VectorBase:HLOH_057628"/>
<evidence type="ECO:0000313" key="14">
    <source>
        <dbReference type="EMBL" id="KAH9371942.1"/>
    </source>
</evidence>
<reference evidence="14 15" key="1">
    <citation type="journal article" date="2020" name="Cell">
        <title>Large-Scale Comparative Analyses of Tick Genomes Elucidate Their Genetic Diversity and Vector Capacities.</title>
        <authorList>
            <consortium name="Tick Genome and Microbiome Consortium (TIGMIC)"/>
            <person name="Jia N."/>
            <person name="Wang J."/>
            <person name="Shi W."/>
            <person name="Du L."/>
            <person name="Sun Y."/>
            <person name="Zhan W."/>
            <person name="Jiang J.F."/>
            <person name="Wang Q."/>
            <person name="Zhang B."/>
            <person name="Ji P."/>
            <person name="Bell-Sakyi L."/>
            <person name="Cui X.M."/>
            <person name="Yuan T.T."/>
            <person name="Jiang B.G."/>
            <person name="Yang W.F."/>
            <person name="Lam T.T."/>
            <person name="Chang Q.C."/>
            <person name="Ding S.J."/>
            <person name="Wang X.J."/>
            <person name="Zhu J.G."/>
            <person name="Ruan X.D."/>
            <person name="Zhao L."/>
            <person name="Wei J.T."/>
            <person name="Ye R.Z."/>
            <person name="Que T.C."/>
            <person name="Du C.H."/>
            <person name="Zhou Y.H."/>
            <person name="Cheng J.X."/>
            <person name="Dai P.F."/>
            <person name="Guo W.B."/>
            <person name="Han X.H."/>
            <person name="Huang E.J."/>
            <person name="Li L.F."/>
            <person name="Wei W."/>
            <person name="Gao Y.C."/>
            <person name="Liu J.Z."/>
            <person name="Shao H.Z."/>
            <person name="Wang X."/>
            <person name="Wang C.C."/>
            <person name="Yang T.C."/>
            <person name="Huo Q.B."/>
            <person name="Li W."/>
            <person name="Chen H.Y."/>
            <person name="Chen S.E."/>
            <person name="Zhou L.G."/>
            <person name="Ni X.B."/>
            <person name="Tian J.H."/>
            <person name="Sheng Y."/>
            <person name="Liu T."/>
            <person name="Pan Y.S."/>
            <person name="Xia L.Y."/>
            <person name="Li J."/>
            <person name="Zhao F."/>
            <person name="Cao W.C."/>
        </authorList>
    </citation>
    <scope>NUCLEOTIDE SEQUENCE [LARGE SCALE GENOMIC DNA]</scope>
    <source>
        <strain evidence="14">HaeL-2018</strain>
    </source>
</reference>
<keyword evidence="10 13" id="KW-0408">Iron</keyword>
<dbReference type="SUPFAM" id="SSF48264">
    <property type="entry name" value="Cytochrome P450"/>
    <property type="match status" value="1"/>
</dbReference>